<keyword evidence="3" id="KW-1185">Reference proteome</keyword>
<dbReference type="EMBL" id="MPDP01000301">
    <property type="protein sequence ID" value="KAK1451066.1"/>
    <property type="molecule type" value="Genomic_DNA"/>
</dbReference>
<feature type="compositionally biased region" description="Polar residues" evidence="1">
    <location>
        <begin position="144"/>
        <end position="159"/>
    </location>
</feature>
<evidence type="ECO:0000313" key="3">
    <source>
        <dbReference type="Proteomes" id="UP001239213"/>
    </source>
</evidence>
<gene>
    <name evidence="2" type="ORF">CCUS01_11243</name>
</gene>
<dbReference type="Proteomes" id="UP001239213">
    <property type="component" value="Unassembled WGS sequence"/>
</dbReference>
<protein>
    <submittedName>
        <fullName evidence="2">Uncharacterized protein</fullName>
    </submittedName>
</protein>
<feature type="compositionally biased region" description="Basic and acidic residues" evidence="1">
    <location>
        <begin position="132"/>
        <end position="141"/>
    </location>
</feature>
<dbReference type="AlphaFoldDB" id="A0AAI9U7U2"/>
<proteinExistence type="predicted"/>
<sequence>MPKTQEFHDDVKSFLETYITSQGWRANTINDWANPEHRLAFGEMARAFTVRGKRFWPDSEGQGRINVLKYPTDRKEIEKSMERHFLAVNLKQHGSEMVMKVNETGEKVESVASMNGSGLTYEDPIDVDLGENEPRESDHAGRRSNPSSTRSLVPANHPQSIDPSVVEFAVSETQQSLPNGQGVSNQAPKISGIHVEDTQNQPIFASMLAPVPNADRRLATYAGTGSPFKRPRLETAKPPHTKRSRATAAQPPTITLPPNTRVETQSARAIRHANGNNTSASVRLNKAISDVPHSIILAVQQPSRIASGVGLKIAETSTHQPAITNQTPRTATARLPPVKFKYRVETQQPERQFYDWRPKGKFRSKTLAELVAELKEKLPHLPWTEIKFLRLRLKTLTDHVETTLSCRNEEVFGRMKQRLARFIEACIAETPQGEDVSVSIDIVLLTTSNSLEGPTEAEEIDFDW</sequence>
<evidence type="ECO:0000313" key="2">
    <source>
        <dbReference type="EMBL" id="KAK1451066.1"/>
    </source>
</evidence>
<feature type="region of interest" description="Disordered" evidence="1">
    <location>
        <begin position="114"/>
        <end position="159"/>
    </location>
</feature>
<accession>A0AAI9U7U2</accession>
<organism evidence="2 3">
    <name type="scientific">Colletotrichum cuscutae</name>
    <dbReference type="NCBI Taxonomy" id="1209917"/>
    <lineage>
        <taxon>Eukaryota</taxon>
        <taxon>Fungi</taxon>
        <taxon>Dikarya</taxon>
        <taxon>Ascomycota</taxon>
        <taxon>Pezizomycotina</taxon>
        <taxon>Sordariomycetes</taxon>
        <taxon>Hypocreomycetidae</taxon>
        <taxon>Glomerellales</taxon>
        <taxon>Glomerellaceae</taxon>
        <taxon>Colletotrichum</taxon>
        <taxon>Colletotrichum acutatum species complex</taxon>
    </lineage>
</organism>
<feature type="compositionally biased region" description="Polar residues" evidence="1">
    <location>
        <begin position="250"/>
        <end position="259"/>
    </location>
</feature>
<evidence type="ECO:0000256" key="1">
    <source>
        <dbReference type="SAM" id="MobiDB-lite"/>
    </source>
</evidence>
<reference evidence="2" key="1">
    <citation type="submission" date="2016-11" db="EMBL/GenBank/DDBJ databases">
        <title>The genome sequence of Colletotrichum cuscutae.</title>
        <authorList>
            <person name="Baroncelli R."/>
        </authorList>
    </citation>
    <scope>NUCLEOTIDE SEQUENCE</scope>
    <source>
        <strain evidence="2">IMI 304802</strain>
    </source>
</reference>
<comment type="caution">
    <text evidence="2">The sequence shown here is derived from an EMBL/GenBank/DDBJ whole genome shotgun (WGS) entry which is preliminary data.</text>
</comment>
<name>A0AAI9U7U2_9PEZI</name>
<feature type="region of interest" description="Disordered" evidence="1">
    <location>
        <begin position="221"/>
        <end position="259"/>
    </location>
</feature>